<protein>
    <submittedName>
        <fullName evidence="5">DDE endonuclease</fullName>
    </submittedName>
</protein>
<dbReference type="RefSeq" id="WP_006277732.1">
    <property type="nucleotide sequence ID" value="NZ_LYXA01000001.1"/>
</dbReference>
<dbReference type="EMBL" id="LYXA01000001">
    <property type="protein sequence ID" value="OBU78084.1"/>
    <property type="molecule type" value="Genomic_DNA"/>
</dbReference>
<evidence type="ECO:0000256" key="1">
    <source>
        <dbReference type="ARBA" id="ARBA00001968"/>
    </source>
</evidence>
<dbReference type="Pfam" id="PF13359">
    <property type="entry name" value="DDE_Tnp_4"/>
    <property type="match status" value="1"/>
</dbReference>
<organism evidence="5 7">
    <name type="scientific">Cylindrospermopsis raciborskii CS-505</name>
    <dbReference type="NCBI Taxonomy" id="533240"/>
    <lineage>
        <taxon>Bacteria</taxon>
        <taxon>Bacillati</taxon>
        <taxon>Cyanobacteriota</taxon>
        <taxon>Cyanophyceae</taxon>
        <taxon>Nostocales</taxon>
        <taxon>Aphanizomenonaceae</taxon>
        <taxon>Cylindrospermopsis</taxon>
    </lineage>
</organism>
<keyword evidence="5" id="KW-0378">Hydrolase</keyword>
<evidence type="ECO:0000256" key="2">
    <source>
        <dbReference type="ARBA" id="ARBA00022723"/>
    </source>
</evidence>
<evidence type="ECO:0000313" key="6">
    <source>
        <dbReference type="EMBL" id="OBU78084.1"/>
    </source>
</evidence>
<dbReference type="Proteomes" id="UP000093903">
    <property type="component" value="Unassembled WGS sequence"/>
</dbReference>
<name>D4TI72_9CYAN</name>
<feature type="region of interest" description="Disordered" evidence="3">
    <location>
        <begin position="107"/>
        <end position="132"/>
    </location>
</feature>
<dbReference type="EMBL" id="LYXA01000001">
    <property type="protein sequence ID" value="OBU77913.1"/>
    <property type="molecule type" value="Genomic_DNA"/>
</dbReference>
<sequence length="188" mass="21942">MPPSLLEQVKKNSSDYEVVKEILTEFELIVDSYEQPIDRPGEYQEQKKYYSGKKACHTRKSQLIVLPNGKDIVDVVAGKPGPKSDVNLFRETRNIFDKKQKFSGDKAYQGEELMKTPTKKPKNQELTSEQKEKNKELASERIFVEHLIRVVKIFRVAQERFRLNSSKYEQVIMTICGLVRFRMGTYLF</sequence>
<dbReference type="STRING" id="533240.A9P98_03240"/>
<dbReference type="InterPro" id="IPR027806">
    <property type="entry name" value="HARBI1_dom"/>
</dbReference>
<dbReference type="GO" id="GO:0046872">
    <property type="term" value="F:metal ion binding"/>
    <property type="evidence" value="ECO:0007669"/>
    <property type="project" value="UniProtKB-KW"/>
</dbReference>
<dbReference type="GO" id="GO:0004519">
    <property type="term" value="F:endonuclease activity"/>
    <property type="evidence" value="ECO:0007669"/>
    <property type="project" value="UniProtKB-KW"/>
</dbReference>
<dbReference type="AlphaFoldDB" id="D4TI72"/>
<keyword evidence="2" id="KW-0479">Metal-binding</keyword>
<feature type="domain" description="DDE Tnp4" evidence="4">
    <location>
        <begin position="30"/>
        <end position="179"/>
    </location>
</feature>
<proteinExistence type="predicted"/>
<keyword evidence="5" id="KW-0540">Nuclease</keyword>
<evidence type="ECO:0000256" key="3">
    <source>
        <dbReference type="SAM" id="MobiDB-lite"/>
    </source>
</evidence>
<comment type="cofactor">
    <cofactor evidence="1">
        <name>a divalent metal cation</name>
        <dbReference type="ChEBI" id="CHEBI:60240"/>
    </cofactor>
</comment>
<dbReference type="eggNOG" id="ENOG502ZAHV">
    <property type="taxonomic scope" value="Bacteria"/>
</dbReference>
<evidence type="ECO:0000259" key="4">
    <source>
        <dbReference type="Pfam" id="PF13359"/>
    </source>
</evidence>
<keyword evidence="5" id="KW-0255">Endonuclease</keyword>
<comment type="caution">
    <text evidence="5">The sequence shown here is derived from an EMBL/GenBank/DDBJ whole genome shotgun (WGS) entry which is preliminary data.</text>
</comment>
<reference evidence="5 7" key="1">
    <citation type="submission" date="2016-05" db="EMBL/GenBank/DDBJ databases">
        <title>First complete genome of the cyanobacterium Cylindrospermopsis raciborskii CS505, containing a circular chromosome and a single extrachromosomal element.</title>
        <authorList>
            <person name="Fuentes J."/>
            <person name="Tamames J."/>
            <person name="Allen E."/>
            <person name="Plominski A."/>
            <person name="Vasquez M."/>
        </authorList>
    </citation>
    <scope>NUCLEOTIDE SEQUENCE [LARGE SCALE GENOMIC DNA]</scope>
    <source>
        <strain evidence="5 7">CS505</strain>
    </source>
</reference>
<accession>D4TI72</accession>
<evidence type="ECO:0000313" key="5">
    <source>
        <dbReference type="EMBL" id="OBU77913.1"/>
    </source>
</evidence>
<evidence type="ECO:0000313" key="7">
    <source>
        <dbReference type="Proteomes" id="UP000093903"/>
    </source>
</evidence>
<gene>
    <name evidence="5" type="ORF">A9P98_03240</name>
    <name evidence="6" type="ORF">A9P98_12035</name>
</gene>